<comment type="caution">
    <text evidence="1">The sequence shown here is derived from an EMBL/GenBank/DDBJ whole genome shotgun (WGS) entry which is preliminary data.</text>
</comment>
<evidence type="ECO:0000313" key="2">
    <source>
        <dbReference type="Proteomes" id="UP000053462"/>
    </source>
</evidence>
<reference evidence="1 2" key="1">
    <citation type="submission" date="2015-10" db="EMBL/GenBank/DDBJ databases">
        <title>Draft genome sequence of Thermococcus celericrescens strain DSM 17994.</title>
        <authorList>
            <person name="Hong S.-J."/>
            <person name="Park C.-E."/>
            <person name="Shin J.-H."/>
        </authorList>
    </citation>
    <scope>NUCLEOTIDE SEQUENCE [LARGE SCALE GENOMIC DNA]</scope>
    <source>
        <strain evidence="1 2">DSM 17994</strain>
    </source>
</reference>
<proteinExistence type="predicted"/>
<protein>
    <submittedName>
        <fullName evidence="1">Prenyltransferase</fullName>
    </submittedName>
</protein>
<dbReference type="RefSeq" id="WP_058938757.1">
    <property type="nucleotide sequence ID" value="NZ_LLYW01000019.1"/>
</dbReference>
<gene>
    <name evidence="1" type="ORF">APY94_05950</name>
</gene>
<dbReference type="OrthoDB" id="86097at2157"/>
<dbReference type="Proteomes" id="UP000053462">
    <property type="component" value="Unassembled WGS sequence"/>
</dbReference>
<dbReference type="Gene3D" id="1.25.40.10">
    <property type="entry name" value="Tetratricopeptide repeat domain"/>
    <property type="match status" value="2"/>
</dbReference>
<dbReference type="AlphaFoldDB" id="A0A117ITP5"/>
<accession>A0A117ITP5</accession>
<organism evidence="1 2">
    <name type="scientific">Thermococcus celericrescens</name>
    <dbReference type="NCBI Taxonomy" id="227598"/>
    <lineage>
        <taxon>Archaea</taxon>
        <taxon>Methanobacteriati</taxon>
        <taxon>Methanobacteriota</taxon>
        <taxon>Thermococci</taxon>
        <taxon>Thermococcales</taxon>
        <taxon>Thermococcaceae</taxon>
        <taxon>Thermococcus</taxon>
    </lineage>
</organism>
<keyword evidence="1" id="KW-0808">Transferase</keyword>
<dbReference type="InterPro" id="IPR011990">
    <property type="entry name" value="TPR-like_helical_dom_sf"/>
</dbReference>
<evidence type="ECO:0000313" key="1">
    <source>
        <dbReference type="EMBL" id="KUH33503.1"/>
    </source>
</evidence>
<dbReference type="GO" id="GO:0016740">
    <property type="term" value="F:transferase activity"/>
    <property type="evidence" value="ECO:0007669"/>
    <property type="project" value="UniProtKB-KW"/>
</dbReference>
<dbReference type="EMBL" id="LLYW01000019">
    <property type="protein sequence ID" value="KUH33503.1"/>
    <property type="molecule type" value="Genomic_DNA"/>
</dbReference>
<sequence length="427" mass="47741">MIVKEILASVEAIPDPYIKSVTYAKIGERLAKAREGGYKTAFLKALETAKEIEDPVKMFRALLSVGYSLGRAGLKSSKRIYQGVLEDSRVLPAPQRDVIMRTAAAYMLALGEVAEAILYALEVKNRTLRNEILLEVIRANAKMIGREQLKAASRIRKSKLALEYIDGEPYRSKALLELIKAYLALGSYENGISMILEIEVKEWARHAFKEVAFYLKDREVLGHYIDSLEAVANGLIEKFGEEFTEELALAFALSGEGVSAAELIRRLKNSEEVFVKIALDLLERDHNVLPAFISPLEDDEAELVGRAVMNRILERPELGGWEIIRAIGKSTSSEEVWAKIARYYVITGELEGAMKVGGLLRDERLRSIVMADIAHHLVKKGDVERAIDAALEVRDPKFSSILVSEILIKALEHELPGRVKQWNGSKH</sequence>
<name>A0A117ITP5_9EURY</name>
<keyword evidence="2" id="KW-1185">Reference proteome</keyword>
<dbReference type="STRING" id="227598.APY94_05950"/>